<dbReference type="EMBL" id="GBXM01059066">
    <property type="protein sequence ID" value="JAH49511.1"/>
    <property type="molecule type" value="Transcribed_RNA"/>
</dbReference>
<protein>
    <submittedName>
        <fullName evidence="1">Uncharacterized protein</fullName>
    </submittedName>
</protein>
<sequence length="46" mass="5409">MLLEGEGSCTKCTRCKNSVWWYLDEIICLYSFRYLNVTSGKSLFHL</sequence>
<evidence type="ECO:0000313" key="1">
    <source>
        <dbReference type="EMBL" id="JAH49511.1"/>
    </source>
</evidence>
<reference evidence="1" key="2">
    <citation type="journal article" date="2015" name="Fish Shellfish Immunol.">
        <title>Early steps in the European eel (Anguilla anguilla)-Vibrio vulnificus interaction in the gills: Role of the RtxA13 toxin.</title>
        <authorList>
            <person name="Callol A."/>
            <person name="Pajuelo D."/>
            <person name="Ebbesson L."/>
            <person name="Teles M."/>
            <person name="MacKenzie S."/>
            <person name="Amaro C."/>
        </authorList>
    </citation>
    <scope>NUCLEOTIDE SEQUENCE</scope>
</reference>
<organism evidence="1">
    <name type="scientific">Anguilla anguilla</name>
    <name type="common">European freshwater eel</name>
    <name type="synonym">Muraena anguilla</name>
    <dbReference type="NCBI Taxonomy" id="7936"/>
    <lineage>
        <taxon>Eukaryota</taxon>
        <taxon>Metazoa</taxon>
        <taxon>Chordata</taxon>
        <taxon>Craniata</taxon>
        <taxon>Vertebrata</taxon>
        <taxon>Euteleostomi</taxon>
        <taxon>Actinopterygii</taxon>
        <taxon>Neopterygii</taxon>
        <taxon>Teleostei</taxon>
        <taxon>Anguilliformes</taxon>
        <taxon>Anguillidae</taxon>
        <taxon>Anguilla</taxon>
    </lineage>
</organism>
<name>A0A0E9T787_ANGAN</name>
<accession>A0A0E9T787</accession>
<reference evidence="1" key="1">
    <citation type="submission" date="2014-11" db="EMBL/GenBank/DDBJ databases">
        <authorList>
            <person name="Amaro Gonzalez C."/>
        </authorList>
    </citation>
    <scope>NUCLEOTIDE SEQUENCE</scope>
</reference>
<proteinExistence type="predicted"/>
<dbReference type="AlphaFoldDB" id="A0A0E9T787"/>